<evidence type="ECO:0000313" key="3">
    <source>
        <dbReference type="Proteomes" id="UP000008065"/>
    </source>
</evidence>
<reference evidence="3" key="1">
    <citation type="journal article" date="2011" name="Genetics">
        <title>Massive changes in genome architecture accompany the transition to self-fertility in the filamentous fungus Neurospora tetrasperma.</title>
        <authorList>
            <person name="Ellison C.E."/>
            <person name="Stajich J.E."/>
            <person name="Jacobson D.J."/>
            <person name="Natvig D.O."/>
            <person name="Lapidus A."/>
            <person name="Foster B."/>
            <person name="Aerts A."/>
            <person name="Riley R."/>
            <person name="Lindquist E.A."/>
            <person name="Grigoriev I.V."/>
            <person name="Taylor J.W."/>
        </authorList>
    </citation>
    <scope>NUCLEOTIDE SEQUENCE [LARGE SCALE GENOMIC DNA]</scope>
    <source>
        <strain evidence="3">FGSC 2508 / P0657</strain>
    </source>
</reference>
<feature type="region of interest" description="Disordered" evidence="1">
    <location>
        <begin position="31"/>
        <end position="64"/>
    </location>
</feature>
<accession>F8N040</accession>
<evidence type="ECO:0000256" key="1">
    <source>
        <dbReference type="SAM" id="MobiDB-lite"/>
    </source>
</evidence>
<feature type="compositionally biased region" description="Polar residues" evidence="1">
    <location>
        <begin position="31"/>
        <end position="43"/>
    </location>
</feature>
<organism evidence="2 3">
    <name type="scientific">Neurospora tetrasperma (strain FGSC 2508 / ATCC MYA-4615 / P0657)</name>
    <dbReference type="NCBI Taxonomy" id="510951"/>
    <lineage>
        <taxon>Eukaryota</taxon>
        <taxon>Fungi</taxon>
        <taxon>Dikarya</taxon>
        <taxon>Ascomycota</taxon>
        <taxon>Pezizomycotina</taxon>
        <taxon>Sordariomycetes</taxon>
        <taxon>Sordariomycetidae</taxon>
        <taxon>Sordariales</taxon>
        <taxon>Sordariaceae</taxon>
        <taxon>Neurospora</taxon>
    </lineage>
</organism>
<sequence>MDEAVNSNDDSDQSVVVIAQQDWVIISTTDTIDDQQQPHSTAFPSGHNKMGVRGLGEARISTLS</sequence>
<proteinExistence type="predicted"/>
<name>F8N040_NEUT8</name>
<protein>
    <submittedName>
        <fullName evidence="2">Uncharacterized protein</fullName>
    </submittedName>
</protein>
<dbReference type="GeneID" id="20826329"/>
<dbReference type="EMBL" id="GL891382">
    <property type="protein sequence ID" value="EGO53775.1"/>
    <property type="molecule type" value="Genomic_DNA"/>
</dbReference>
<gene>
    <name evidence="2" type="ORF">NEUTE1DRAFT_143522</name>
</gene>
<dbReference type="HOGENOM" id="CLU_2961348_0_0_1"/>
<keyword evidence="3" id="KW-1185">Reference proteome</keyword>
<evidence type="ECO:0000313" key="2">
    <source>
        <dbReference type="EMBL" id="EGO53775.1"/>
    </source>
</evidence>
<dbReference type="AlphaFoldDB" id="F8N040"/>
<dbReference type="Proteomes" id="UP000008065">
    <property type="component" value="Unassembled WGS sequence"/>
</dbReference>
<dbReference type="RefSeq" id="XP_009857351.1">
    <property type="nucleotide sequence ID" value="XM_009859049.1"/>
</dbReference>
<dbReference type="KEGG" id="nte:NEUTE1DRAFT143522"/>
<dbReference type="VEuPathDB" id="FungiDB:NEUTE1DRAFT_143522"/>